<sequence>MGFFVIEFPDRYRKIPGWTYSKTGLRKAGDRIVSVLAGKRANGHRVGGYFSRGFMRWHWFGDMMAGKYNPHNNAIVEAGFLPPEKIESIKSDLATALLCPDLIVHYSYRQTGPEMIHTLKYITRSTFREESWDGYMAKQIHGFRNIRSWGKW</sequence>
<name>X1R9F7_9ZZZZ</name>
<dbReference type="EMBL" id="BARW01001770">
    <property type="protein sequence ID" value="GAI63651.1"/>
    <property type="molecule type" value="Genomic_DNA"/>
</dbReference>
<protein>
    <submittedName>
        <fullName evidence="1">Uncharacterized protein</fullName>
    </submittedName>
</protein>
<dbReference type="AlphaFoldDB" id="X1R9F7"/>
<accession>X1R9F7</accession>
<gene>
    <name evidence="1" type="ORF">S12H4_05381</name>
</gene>
<organism evidence="1">
    <name type="scientific">marine sediment metagenome</name>
    <dbReference type="NCBI Taxonomy" id="412755"/>
    <lineage>
        <taxon>unclassified sequences</taxon>
        <taxon>metagenomes</taxon>
        <taxon>ecological metagenomes</taxon>
    </lineage>
</organism>
<proteinExistence type="predicted"/>
<reference evidence="1" key="1">
    <citation type="journal article" date="2014" name="Front. Microbiol.">
        <title>High frequency of phylogenetically diverse reductive dehalogenase-homologous genes in deep subseafloor sedimentary metagenomes.</title>
        <authorList>
            <person name="Kawai M."/>
            <person name="Futagami T."/>
            <person name="Toyoda A."/>
            <person name="Takaki Y."/>
            <person name="Nishi S."/>
            <person name="Hori S."/>
            <person name="Arai W."/>
            <person name="Tsubouchi T."/>
            <person name="Morono Y."/>
            <person name="Uchiyama I."/>
            <person name="Ito T."/>
            <person name="Fujiyama A."/>
            <person name="Inagaki F."/>
            <person name="Takami H."/>
        </authorList>
    </citation>
    <scope>NUCLEOTIDE SEQUENCE</scope>
    <source>
        <strain evidence="1">Expedition CK06-06</strain>
    </source>
</reference>
<feature type="non-terminal residue" evidence="1">
    <location>
        <position position="152"/>
    </location>
</feature>
<evidence type="ECO:0000313" key="1">
    <source>
        <dbReference type="EMBL" id="GAI63651.1"/>
    </source>
</evidence>
<comment type="caution">
    <text evidence="1">The sequence shown here is derived from an EMBL/GenBank/DDBJ whole genome shotgun (WGS) entry which is preliminary data.</text>
</comment>